<dbReference type="InterPro" id="IPR017871">
    <property type="entry name" value="ABC_transporter-like_CS"/>
</dbReference>
<evidence type="ECO:0000259" key="5">
    <source>
        <dbReference type="PROSITE" id="PS50893"/>
    </source>
</evidence>
<reference evidence="6 7" key="1">
    <citation type="journal article" date="2014" name="Genome Announc.">
        <title>Draft Genome Sequence of the Sulfolobales Archaeon AZ1, Obtained through Metagenomic Analysis of a Mexican Hot Spring.</title>
        <authorList>
            <person name="Servin-Garciduenas L.E."/>
            <person name="Martinez-Romero E."/>
        </authorList>
    </citation>
    <scope>NUCLEOTIDE SEQUENCE [LARGE SCALE GENOMIC DNA]</scope>
    <source>
        <strain evidence="6">AZ1-illumnia</strain>
    </source>
</reference>
<keyword evidence="3" id="KW-0547">Nucleotide-binding</keyword>
<dbReference type="InterPro" id="IPR003439">
    <property type="entry name" value="ABC_transporter-like_ATP-bd"/>
</dbReference>
<dbReference type="EMBL" id="ASRH01000021">
    <property type="protein sequence ID" value="EWG06467.1"/>
    <property type="molecule type" value="Genomic_DNA"/>
</dbReference>
<evidence type="ECO:0000256" key="3">
    <source>
        <dbReference type="ARBA" id="ARBA00022741"/>
    </source>
</evidence>
<comment type="caution">
    <text evidence="6">The sequence shown here is derived from an EMBL/GenBank/DDBJ whole genome shotgun (WGS) entry which is preliminary data.</text>
</comment>
<dbReference type="AlphaFoldDB" id="W7KV26"/>
<keyword evidence="4 6" id="KW-0067">ATP-binding</keyword>
<dbReference type="Gene3D" id="3.40.50.300">
    <property type="entry name" value="P-loop containing nucleotide triphosphate hydrolases"/>
    <property type="match status" value="1"/>
</dbReference>
<evidence type="ECO:0000256" key="1">
    <source>
        <dbReference type="ARBA" id="ARBA00005417"/>
    </source>
</evidence>
<dbReference type="GO" id="GO:0016887">
    <property type="term" value="F:ATP hydrolysis activity"/>
    <property type="evidence" value="ECO:0007669"/>
    <property type="project" value="InterPro"/>
</dbReference>
<dbReference type="InterPro" id="IPR003593">
    <property type="entry name" value="AAA+_ATPase"/>
</dbReference>
<dbReference type="InterPro" id="IPR027417">
    <property type="entry name" value="P-loop_NTPase"/>
</dbReference>
<sequence>MIQVEHVSKTFDKLKALDDVTFEVPDGQITAYVGLNGAGKTTTMRIIAGVIYPDSGDVKVEGHSVIREKVEASKNLAWVPELPIFEMEMKAIDYFVYIAGYMGYSTSEAKRLGKELLAEVGLEGAENKKLKDYSQGMKKRFALALSMISNPKNYLFDEVLNGLDPQGIMFFRDLALKLKKEGKAVLFSSHILSEVEILADKVVFIHKGRIIKVMSMDDIRKSVTNSLLIRVENPDKELLDVLSSYGNVEQNGNLIFVRNFKGDIAEVNSKLSQKYKVTELRTESASLEQVFFQIIQGEQK</sequence>
<dbReference type="CDD" id="cd03230">
    <property type="entry name" value="ABC_DR_subfamily_A"/>
    <property type="match status" value="1"/>
</dbReference>
<organism evidence="6 7">
    <name type="scientific">Candidatus Aramenus sulfurataquae</name>
    <dbReference type="NCBI Taxonomy" id="1326980"/>
    <lineage>
        <taxon>Archaea</taxon>
        <taxon>Thermoproteota</taxon>
        <taxon>Thermoprotei</taxon>
        <taxon>Sulfolobales</taxon>
        <taxon>Sulfolobaceae</taxon>
        <taxon>Candidatus Aramenus</taxon>
    </lineage>
</organism>
<keyword evidence="7" id="KW-1185">Reference proteome</keyword>
<evidence type="ECO:0000256" key="2">
    <source>
        <dbReference type="ARBA" id="ARBA00022448"/>
    </source>
</evidence>
<evidence type="ECO:0000313" key="6">
    <source>
        <dbReference type="EMBL" id="EWG06467.1"/>
    </source>
</evidence>
<dbReference type="PROSITE" id="PS50893">
    <property type="entry name" value="ABC_TRANSPORTER_2"/>
    <property type="match status" value="1"/>
</dbReference>
<dbReference type="SUPFAM" id="SSF52540">
    <property type="entry name" value="P-loop containing nucleoside triphosphate hydrolases"/>
    <property type="match status" value="1"/>
</dbReference>
<comment type="similarity">
    <text evidence="1">Belongs to the ABC transporter superfamily.</text>
</comment>
<name>W7KV26_9CREN</name>
<evidence type="ECO:0000313" key="7">
    <source>
        <dbReference type="Proteomes" id="UP000054284"/>
    </source>
</evidence>
<feature type="domain" description="ABC transporter" evidence="5">
    <location>
        <begin position="2"/>
        <end position="232"/>
    </location>
</feature>
<dbReference type="Pfam" id="PF00005">
    <property type="entry name" value="ABC_tran"/>
    <property type="match status" value="1"/>
</dbReference>
<evidence type="ECO:0000256" key="4">
    <source>
        <dbReference type="ARBA" id="ARBA00022840"/>
    </source>
</evidence>
<protein>
    <submittedName>
        <fullName evidence="6">ABC transporter ATP-binding protein</fullName>
    </submittedName>
</protein>
<accession>W7KV26</accession>
<gene>
    <name evidence="6" type="ORF">ASUL_09374</name>
</gene>
<dbReference type="Proteomes" id="UP000054284">
    <property type="component" value="Unassembled WGS sequence"/>
</dbReference>
<dbReference type="SMART" id="SM00382">
    <property type="entry name" value="AAA"/>
    <property type="match status" value="1"/>
</dbReference>
<dbReference type="PANTHER" id="PTHR43335:SF4">
    <property type="entry name" value="ABC TRANSPORTER, ATP-BINDING PROTEIN"/>
    <property type="match status" value="1"/>
</dbReference>
<dbReference type="PANTHER" id="PTHR43335">
    <property type="entry name" value="ABC TRANSPORTER, ATP-BINDING PROTEIN"/>
    <property type="match status" value="1"/>
</dbReference>
<keyword evidence="2" id="KW-0813">Transport</keyword>
<dbReference type="GO" id="GO:0005524">
    <property type="term" value="F:ATP binding"/>
    <property type="evidence" value="ECO:0007669"/>
    <property type="project" value="UniProtKB-KW"/>
</dbReference>
<dbReference type="PROSITE" id="PS00211">
    <property type="entry name" value="ABC_TRANSPORTER_1"/>
    <property type="match status" value="1"/>
</dbReference>
<proteinExistence type="inferred from homology"/>